<organism evidence="1">
    <name type="scientific">Culex pipiens</name>
    <name type="common">House mosquito</name>
    <dbReference type="NCBI Taxonomy" id="7175"/>
    <lineage>
        <taxon>Eukaryota</taxon>
        <taxon>Metazoa</taxon>
        <taxon>Ecdysozoa</taxon>
        <taxon>Arthropoda</taxon>
        <taxon>Hexapoda</taxon>
        <taxon>Insecta</taxon>
        <taxon>Pterygota</taxon>
        <taxon>Neoptera</taxon>
        <taxon>Endopterygota</taxon>
        <taxon>Diptera</taxon>
        <taxon>Nematocera</taxon>
        <taxon>Culicoidea</taxon>
        <taxon>Culicidae</taxon>
        <taxon>Culicinae</taxon>
        <taxon>Culicini</taxon>
        <taxon>Culex</taxon>
        <taxon>Culex</taxon>
    </lineage>
</organism>
<protein>
    <submittedName>
        <fullName evidence="1">(northern house mosquito) hypothetical protein</fullName>
    </submittedName>
</protein>
<name>A0A8D8IBX4_CULPI</name>
<accession>A0A8D8IBX4</accession>
<dbReference type="AlphaFoldDB" id="A0A8D8IBX4"/>
<reference evidence="1" key="1">
    <citation type="submission" date="2021-05" db="EMBL/GenBank/DDBJ databases">
        <authorList>
            <person name="Alioto T."/>
            <person name="Alioto T."/>
            <person name="Gomez Garrido J."/>
        </authorList>
    </citation>
    <scope>NUCLEOTIDE SEQUENCE</scope>
</reference>
<evidence type="ECO:0000313" key="1">
    <source>
        <dbReference type="EMBL" id="CAG6551324.1"/>
    </source>
</evidence>
<proteinExistence type="predicted"/>
<sequence length="130" mass="15634">MYIFIVVLLCVCLFVKFSHFYRIQNRLSDFFSIFGTVLRCSIFISFFRNIFCFIFEIFSVQNSVFTQPRMYFKATTISMFDGNEDRNFTKIFALEVISLHRKIVQKYDKVIHVFVLKMFEFSNLIENVPH</sequence>
<dbReference type="EMBL" id="HBUE01351579">
    <property type="protein sequence ID" value="CAG6603618.1"/>
    <property type="molecule type" value="Transcribed_RNA"/>
</dbReference>
<dbReference type="EMBL" id="HBUE01244478">
    <property type="protein sequence ID" value="CAG6551324.1"/>
    <property type="molecule type" value="Transcribed_RNA"/>
</dbReference>